<dbReference type="PROSITE" id="PS00141">
    <property type="entry name" value="ASP_PROTEASE"/>
    <property type="match status" value="1"/>
</dbReference>
<dbReference type="Pfam" id="PF03564">
    <property type="entry name" value="DUF1759"/>
    <property type="match status" value="1"/>
</dbReference>
<dbReference type="GO" id="GO:0004190">
    <property type="term" value="F:aspartic-type endopeptidase activity"/>
    <property type="evidence" value="ECO:0007669"/>
    <property type="project" value="InterPro"/>
</dbReference>
<feature type="non-terminal residue" evidence="1">
    <location>
        <position position="718"/>
    </location>
</feature>
<dbReference type="PANTHER" id="PTHR47331">
    <property type="entry name" value="PHD-TYPE DOMAIN-CONTAINING PROTEIN"/>
    <property type="match status" value="1"/>
</dbReference>
<dbReference type="AlphaFoldDB" id="A0A146M0T8"/>
<protein>
    <submittedName>
        <fullName evidence="1">Uncharacterized protein</fullName>
    </submittedName>
</protein>
<organism evidence="1">
    <name type="scientific">Lygus hesperus</name>
    <name type="common">Western plant bug</name>
    <dbReference type="NCBI Taxonomy" id="30085"/>
    <lineage>
        <taxon>Eukaryota</taxon>
        <taxon>Metazoa</taxon>
        <taxon>Ecdysozoa</taxon>
        <taxon>Arthropoda</taxon>
        <taxon>Hexapoda</taxon>
        <taxon>Insecta</taxon>
        <taxon>Pterygota</taxon>
        <taxon>Neoptera</taxon>
        <taxon>Paraneoptera</taxon>
        <taxon>Hemiptera</taxon>
        <taxon>Heteroptera</taxon>
        <taxon>Panheteroptera</taxon>
        <taxon>Cimicomorpha</taxon>
        <taxon>Miridae</taxon>
        <taxon>Mirini</taxon>
        <taxon>Lygus</taxon>
    </lineage>
</organism>
<sequence>MATSERTVRRRMFTILCNAFEEKSTAGDVDAFTAAFAQAETEAQRVFDLDEKVRVQLLESEASEDALMAEFTKVQEYRGKLYLIRAKYDRLIKQNEEVRSHSSKSCSDHTCVRRDDESTSKRKFRMPQMDPIKYDGSLMGWIGFWGQFRKIHEDKEYDDDDKFQILLLFTVPGSKARKIVESFPPSGENYCKALEHLKSRCAKDEHLVEAYVRELLKLIISQIQHANIPLSSLYDSLQTQLRALETLGVTKDKYAAVLFPMVESCLPVDILKAWGRHRASSSPTSSTDTDLEALMTFIKAEVESDERIQLATSFTLGEDKDKQISKANKLDKVKPKVEESPTSATIVSLADKSPRRNSCIFCEKGHNSQDCWKAQSWPLSERKELVIKKRGCFCCLKKNHRAQDCRNRVKCVVCSRKHYPILCPGKVVEHGGGQEEQNASLAIANNSKPNPILLQTLLVKIKGRRETTKARVLLDSGSQRSYILSSLVRDLRLQKIGEEVLTNNLFGGLETTRVNRGSYKLAISDLDDKAKVDVCLLNQNKICSSVPRITDASNLPELQRKGIVLSDVGPNAPEISILLGADILGRILTGRIERSETGLVLQETVLGWTAFGRSPNFIQSSNFCLANLSSSEMWDLKNIGIRELGESEVQSSGGVLAEFEKSVRVTNGRYEVKLPWKIAGNATIQSNFRVAKSKLKSTTNRLIKLEKFIEESNVLMKR</sequence>
<evidence type="ECO:0000313" key="1">
    <source>
        <dbReference type="EMBL" id="JAQ13424.1"/>
    </source>
</evidence>
<dbReference type="EMBL" id="GDHC01005205">
    <property type="protein sequence ID" value="JAQ13424.1"/>
    <property type="molecule type" value="Transcribed_RNA"/>
</dbReference>
<name>A0A146M0T8_LYGHE</name>
<dbReference type="InterPro" id="IPR005312">
    <property type="entry name" value="DUF1759"/>
</dbReference>
<dbReference type="InterPro" id="IPR001969">
    <property type="entry name" value="Aspartic_peptidase_AS"/>
</dbReference>
<dbReference type="GO" id="GO:0006508">
    <property type="term" value="P:proteolysis"/>
    <property type="evidence" value="ECO:0007669"/>
    <property type="project" value="InterPro"/>
</dbReference>
<reference evidence="1" key="1">
    <citation type="journal article" date="2016" name="Gigascience">
        <title>De novo construction of an expanded transcriptome assembly for the western tarnished plant bug, Lygus hesperus.</title>
        <authorList>
            <person name="Tassone E.E."/>
            <person name="Geib S.M."/>
            <person name="Hall B."/>
            <person name="Fabrick J.A."/>
            <person name="Brent C.S."/>
            <person name="Hull J.J."/>
        </authorList>
    </citation>
    <scope>NUCLEOTIDE SEQUENCE</scope>
</reference>
<gene>
    <name evidence="1" type="ORF">g.84695</name>
</gene>
<proteinExistence type="predicted"/>
<accession>A0A146M0T8</accession>